<evidence type="ECO:0000256" key="10">
    <source>
        <dbReference type="SAM" id="Phobius"/>
    </source>
</evidence>
<keyword evidence="13" id="KW-1185">Reference proteome</keyword>
<reference evidence="12" key="1">
    <citation type="submission" date="2021-01" db="EMBL/GenBank/DDBJ databases">
        <title>YIM 132084 draft genome.</title>
        <authorList>
            <person name="An D."/>
        </authorList>
    </citation>
    <scope>NUCLEOTIDE SEQUENCE</scope>
    <source>
        <strain evidence="12">YIM 132084</strain>
    </source>
</reference>
<dbReference type="EMBL" id="JAERWK010000021">
    <property type="protein sequence ID" value="MBM9468934.1"/>
    <property type="molecule type" value="Genomic_DNA"/>
</dbReference>
<feature type="transmembrane region" description="Helical" evidence="10">
    <location>
        <begin position="130"/>
        <end position="149"/>
    </location>
</feature>
<dbReference type="EC" id="2.7.13.3" evidence="2"/>
<keyword evidence="10" id="KW-1133">Transmembrane helix</keyword>
<dbReference type="Gene3D" id="3.30.565.10">
    <property type="entry name" value="Histidine kinase-like ATPase, C-terminal domain"/>
    <property type="match status" value="1"/>
</dbReference>
<proteinExistence type="predicted"/>
<dbReference type="PANTHER" id="PTHR24421:SF10">
    <property type="entry name" value="NITRATE_NITRITE SENSOR PROTEIN NARQ"/>
    <property type="match status" value="1"/>
</dbReference>
<dbReference type="Proteomes" id="UP000663792">
    <property type="component" value="Unassembled WGS sequence"/>
</dbReference>
<comment type="catalytic activity">
    <reaction evidence="1">
        <text>ATP + protein L-histidine = ADP + protein N-phospho-L-histidine.</text>
        <dbReference type="EC" id="2.7.13.3"/>
    </reaction>
</comment>
<dbReference type="InterPro" id="IPR050482">
    <property type="entry name" value="Sensor_HK_TwoCompSys"/>
</dbReference>
<evidence type="ECO:0000256" key="2">
    <source>
        <dbReference type="ARBA" id="ARBA00012438"/>
    </source>
</evidence>
<evidence type="ECO:0000256" key="8">
    <source>
        <dbReference type="ARBA" id="ARBA00023012"/>
    </source>
</evidence>
<dbReference type="AlphaFoldDB" id="A0A938YFI2"/>
<feature type="transmembrane region" description="Helical" evidence="10">
    <location>
        <begin position="104"/>
        <end position="124"/>
    </location>
</feature>
<feature type="transmembrane region" description="Helical" evidence="10">
    <location>
        <begin position="62"/>
        <end position="92"/>
    </location>
</feature>
<evidence type="ECO:0000313" key="12">
    <source>
        <dbReference type="EMBL" id="MBM9468934.1"/>
    </source>
</evidence>
<dbReference type="GO" id="GO:0046983">
    <property type="term" value="F:protein dimerization activity"/>
    <property type="evidence" value="ECO:0007669"/>
    <property type="project" value="InterPro"/>
</dbReference>
<dbReference type="InterPro" id="IPR003594">
    <property type="entry name" value="HATPase_dom"/>
</dbReference>
<evidence type="ECO:0000313" key="13">
    <source>
        <dbReference type="Proteomes" id="UP000663792"/>
    </source>
</evidence>
<dbReference type="Pfam" id="PF23539">
    <property type="entry name" value="DUF7134"/>
    <property type="match status" value="1"/>
</dbReference>
<dbReference type="Pfam" id="PF07730">
    <property type="entry name" value="HisKA_3"/>
    <property type="match status" value="1"/>
</dbReference>
<protein>
    <recommendedName>
        <fullName evidence="2">histidine kinase</fullName>
        <ecNumber evidence="2">2.7.13.3</ecNumber>
    </recommendedName>
</protein>
<evidence type="ECO:0000256" key="1">
    <source>
        <dbReference type="ARBA" id="ARBA00000085"/>
    </source>
</evidence>
<dbReference type="Gene3D" id="1.20.5.1930">
    <property type="match status" value="1"/>
</dbReference>
<evidence type="ECO:0000256" key="7">
    <source>
        <dbReference type="ARBA" id="ARBA00022840"/>
    </source>
</evidence>
<keyword evidence="10" id="KW-0472">Membrane</keyword>
<keyword evidence="6" id="KW-0418">Kinase</keyword>
<dbReference type="RefSeq" id="WP_205261889.1">
    <property type="nucleotide sequence ID" value="NZ_JAERWK010000021.1"/>
</dbReference>
<dbReference type="GO" id="GO:0016020">
    <property type="term" value="C:membrane"/>
    <property type="evidence" value="ECO:0007669"/>
    <property type="project" value="InterPro"/>
</dbReference>
<organism evidence="12 13">
    <name type="scientific">Nakamurella leprariae</name>
    <dbReference type="NCBI Taxonomy" id="2803911"/>
    <lineage>
        <taxon>Bacteria</taxon>
        <taxon>Bacillati</taxon>
        <taxon>Actinomycetota</taxon>
        <taxon>Actinomycetes</taxon>
        <taxon>Nakamurellales</taxon>
        <taxon>Nakamurellaceae</taxon>
        <taxon>Nakamurella</taxon>
    </lineage>
</organism>
<sequence length="422" mass="44131">MVERWSRWFGEHRTLPDALLALALFVLSAPTLGQSGEPTAVELLMTVALLLPLLFRRAAPEAMVGVTAAICLLQVLLLSRPLMADLVVLVAVHTAAAHIADRRWGLATAATAVVGSVLAGLRWFGRNDPSVLVLGIAVGVIAVTAALVLGRWQRERRERTADQLAAARERTVLLEREHQQRLQVSAAAERARIARELHDIVAHSLSVVIVQADGAAAASEVDPSVAPAALATIADTGREALAEMRRMIGVLRTGGDLDPDGAAERDGRGSGPADAGFAPMPQLTDIPDLVAQVRRTGLDVTLTLPDPVPEVPAGLGLTVYRVVQESLTNVLKHAGPDPSVDVRVAATPSRLLVVVTDDGRGAAAWGAGQPLDQGGHGLTGMRERVVLQGGTVQAAPRVGGGFQVVAELPVPTSVGPVGAGRR</sequence>
<evidence type="ECO:0000256" key="4">
    <source>
        <dbReference type="ARBA" id="ARBA00022679"/>
    </source>
</evidence>
<evidence type="ECO:0000256" key="9">
    <source>
        <dbReference type="SAM" id="MobiDB-lite"/>
    </source>
</evidence>
<name>A0A938YFI2_9ACTN</name>
<comment type="caution">
    <text evidence="12">The sequence shown here is derived from an EMBL/GenBank/DDBJ whole genome shotgun (WGS) entry which is preliminary data.</text>
</comment>
<keyword evidence="8" id="KW-0902">Two-component regulatory system</keyword>
<keyword evidence="4" id="KW-0808">Transferase</keyword>
<dbReference type="InterPro" id="IPR011712">
    <property type="entry name" value="Sig_transdc_His_kin_sub3_dim/P"/>
</dbReference>
<dbReference type="InterPro" id="IPR055558">
    <property type="entry name" value="DUF7134"/>
</dbReference>
<dbReference type="GO" id="GO:0005524">
    <property type="term" value="F:ATP binding"/>
    <property type="evidence" value="ECO:0007669"/>
    <property type="project" value="UniProtKB-KW"/>
</dbReference>
<gene>
    <name evidence="12" type="ORF">JL106_16740</name>
</gene>
<keyword evidence="10" id="KW-0812">Transmembrane</keyword>
<dbReference type="InterPro" id="IPR036890">
    <property type="entry name" value="HATPase_C_sf"/>
</dbReference>
<accession>A0A938YFI2</accession>
<feature type="region of interest" description="Disordered" evidence="9">
    <location>
        <begin position="252"/>
        <end position="281"/>
    </location>
</feature>
<feature type="domain" description="Histidine kinase/HSP90-like ATPase" evidence="11">
    <location>
        <begin position="314"/>
        <end position="412"/>
    </location>
</feature>
<evidence type="ECO:0000259" key="11">
    <source>
        <dbReference type="SMART" id="SM00387"/>
    </source>
</evidence>
<keyword evidence="7" id="KW-0067">ATP-binding</keyword>
<dbReference type="GO" id="GO:0000155">
    <property type="term" value="F:phosphorelay sensor kinase activity"/>
    <property type="evidence" value="ECO:0007669"/>
    <property type="project" value="InterPro"/>
</dbReference>
<evidence type="ECO:0000256" key="3">
    <source>
        <dbReference type="ARBA" id="ARBA00022553"/>
    </source>
</evidence>
<dbReference type="Pfam" id="PF02518">
    <property type="entry name" value="HATPase_c"/>
    <property type="match status" value="1"/>
</dbReference>
<dbReference type="CDD" id="cd16917">
    <property type="entry name" value="HATPase_UhpB-NarQ-NarX-like"/>
    <property type="match status" value="1"/>
</dbReference>
<evidence type="ECO:0000256" key="6">
    <source>
        <dbReference type="ARBA" id="ARBA00022777"/>
    </source>
</evidence>
<dbReference type="SUPFAM" id="SSF55874">
    <property type="entry name" value="ATPase domain of HSP90 chaperone/DNA topoisomerase II/histidine kinase"/>
    <property type="match status" value="1"/>
</dbReference>
<keyword evidence="3" id="KW-0597">Phosphoprotein</keyword>
<dbReference type="PANTHER" id="PTHR24421">
    <property type="entry name" value="NITRATE/NITRITE SENSOR PROTEIN NARX-RELATED"/>
    <property type="match status" value="1"/>
</dbReference>
<evidence type="ECO:0000256" key="5">
    <source>
        <dbReference type="ARBA" id="ARBA00022741"/>
    </source>
</evidence>
<keyword evidence="5" id="KW-0547">Nucleotide-binding</keyword>
<dbReference type="SMART" id="SM00387">
    <property type="entry name" value="HATPase_c"/>
    <property type="match status" value="1"/>
</dbReference>